<proteinExistence type="evidence at transcript level"/>
<evidence type="ECO:0000313" key="1">
    <source>
        <dbReference type="EMBL" id="ACN34130.1"/>
    </source>
</evidence>
<reference evidence="1" key="1">
    <citation type="journal article" date="2009" name="PLoS Genet.">
        <title>Sequencing, mapping, and analysis of 27,455 maize full-length cDNAs.</title>
        <authorList>
            <person name="Soderlund C."/>
            <person name="Descour A."/>
            <person name="Kudrna D."/>
            <person name="Bomhoff M."/>
            <person name="Boyd L."/>
            <person name="Currie J."/>
            <person name="Angelova A."/>
            <person name="Collura K."/>
            <person name="Wissotski M."/>
            <person name="Ashley E."/>
            <person name="Morrow D."/>
            <person name="Fernandes J."/>
            <person name="Walbot V."/>
            <person name="Yu Y."/>
        </authorList>
    </citation>
    <scope>NUCLEOTIDE SEQUENCE</scope>
    <source>
        <strain evidence="1">B73</strain>
    </source>
</reference>
<name>C0PG14_MAIZE</name>
<dbReference type="GeneID" id="100383442"/>
<protein>
    <submittedName>
        <fullName evidence="1">Uncharacterized protein</fullName>
    </submittedName>
</protein>
<dbReference type="PANTHER" id="PTHR33116:SF78">
    <property type="entry name" value="OS12G0587133 PROTEIN"/>
    <property type="match status" value="1"/>
</dbReference>
<dbReference type="EMBL" id="BT067233">
    <property type="protein sequence ID" value="ACN34130.1"/>
    <property type="molecule type" value="mRNA"/>
</dbReference>
<accession>C0PG14</accession>
<organism evidence="1">
    <name type="scientific">Zea mays</name>
    <name type="common">Maize</name>
    <dbReference type="NCBI Taxonomy" id="4577"/>
    <lineage>
        <taxon>Eukaryota</taxon>
        <taxon>Viridiplantae</taxon>
        <taxon>Streptophyta</taxon>
        <taxon>Embryophyta</taxon>
        <taxon>Tracheophyta</taxon>
        <taxon>Spermatophyta</taxon>
        <taxon>Magnoliopsida</taxon>
        <taxon>Liliopsida</taxon>
        <taxon>Poales</taxon>
        <taxon>Poaceae</taxon>
        <taxon>PACMAD clade</taxon>
        <taxon>Panicoideae</taxon>
        <taxon>Andropogonodae</taxon>
        <taxon>Andropogoneae</taxon>
        <taxon>Tripsacinae</taxon>
        <taxon>Zea</taxon>
    </lineage>
</organism>
<dbReference type="PANTHER" id="PTHR33116">
    <property type="entry name" value="REVERSE TRANSCRIPTASE ZINC-BINDING DOMAIN-CONTAINING PROTEIN-RELATED-RELATED"/>
    <property type="match status" value="1"/>
</dbReference>
<sequence length="94" mass="10973">MLIYFAMTTDIPPWVFKAIDKIRQRFLWRRRKDAKGGHCLVAWGKVCHPLELGGLGISSLLELSWALRMRWLWLQKTESNKPWADLPIQVLAKA</sequence>
<dbReference type="KEGG" id="zma:100383442"/>
<dbReference type="RefSeq" id="NP_001169563.1">
    <property type="nucleotide sequence ID" value="NM_001176092.1"/>
</dbReference>
<dbReference type="OrthoDB" id="659885at2759"/>
<dbReference type="AlphaFoldDB" id="C0PG14"/>